<evidence type="ECO:0000313" key="2">
    <source>
        <dbReference type="EMBL" id="QHO71230.1"/>
    </source>
</evidence>
<proteinExistence type="predicted"/>
<accession>A0A7L5AKX9</accession>
<reference evidence="2 3" key="1">
    <citation type="submission" date="2016-09" db="EMBL/GenBank/DDBJ databases">
        <title>Complete genome sequence of microbes from the polar regions.</title>
        <authorList>
            <person name="Liao L."/>
            <person name="Chen B."/>
        </authorList>
    </citation>
    <scope>NUCLEOTIDE SEQUENCE [LARGE SCALE GENOMIC DNA]</scope>
    <source>
        <strain evidence="2 3">ZS314</strain>
    </source>
</reference>
<name>A0A7L5AKX9_9MICO</name>
<dbReference type="Proteomes" id="UP000464507">
    <property type="component" value="Chromosome"/>
</dbReference>
<sequence length="206" mass="21222">MPGRVQSVFVPLSSLVARPFRLSGFALVLALVALAVSPDGRPAAGAAGAAPQWLWPVGPPYVVSRPFVAPATTYAAGHRGIDIRVDAVTEPGPGAELGARGSREVIAPADGVVHFVGTVVDRPVLSLRHPGGLVSSFEPVDSGLVEGQPVSAGDVVGTVRVDAATPAHCPTPCLHFGVRLHGDYVSPLNFLGGIARSVLLPTRELR</sequence>
<evidence type="ECO:0000313" key="3">
    <source>
        <dbReference type="Proteomes" id="UP000464507"/>
    </source>
</evidence>
<dbReference type="CDD" id="cd12797">
    <property type="entry name" value="M23_peptidase"/>
    <property type="match status" value="1"/>
</dbReference>
<protein>
    <recommendedName>
        <fullName evidence="1">M23ase beta-sheet core domain-containing protein</fullName>
    </recommendedName>
</protein>
<dbReference type="InterPro" id="IPR016047">
    <property type="entry name" value="M23ase_b-sheet_dom"/>
</dbReference>
<dbReference type="OrthoDB" id="5245088at2"/>
<dbReference type="InterPro" id="IPR011055">
    <property type="entry name" value="Dup_hybrid_motif"/>
</dbReference>
<feature type="domain" description="M23ase beta-sheet core" evidence="1">
    <location>
        <begin position="94"/>
        <end position="187"/>
    </location>
</feature>
<dbReference type="Gene3D" id="2.70.70.10">
    <property type="entry name" value="Glucose Permease (Domain IIA)"/>
    <property type="match status" value="1"/>
</dbReference>
<organism evidence="2 3">
    <name type="scientific">Marisediminicola antarctica</name>
    <dbReference type="NCBI Taxonomy" id="674079"/>
    <lineage>
        <taxon>Bacteria</taxon>
        <taxon>Bacillati</taxon>
        <taxon>Actinomycetota</taxon>
        <taxon>Actinomycetes</taxon>
        <taxon>Micrococcales</taxon>
        <taxon>Microbacteriaceae</taxon>
        <taxon>Marisediminicola</taxon>
    </lineage>
</organism>
<dbReference type="SUPFAM" id="SSF51261">
    <property type="entry name" value="Duplicated hybrid motif"/>
    <property type="match status" value="1"/>
</dbReference>
<evidence type="ECO:0000259" key="1">
    <source>
        <dbReference type="Pfam" id="PF01551"/>
    </source>
</evidence>
<dbReference type="EMBL" id="CP017146">
    <property type="protein sequence ID" value="QHO71230.1"/>
    <property type="molecule type" value="Genomic_DNA"/>
</dbReference>
<dbReference type="AlphaFoldDB" id="A0A7L5AKX9"/>
<gene>
    <name evidence="2" type="ORF">BHD05_14370</name>
</gene>
<dbReference type="Pfam" id="PF01551">
    <property type="entry name" value="Peptidase_M23"/>
    <property type="match status" value="1"/>
</dbReference>
<keyword evidence="3" id="KW-1185">Reference proteome</keyword>
<dbReference type="KEGG" id="mant:BHD05_14370"/>